<evidence type="ECO:0000259" key="10">
    <source>
        <dbReference type="Pfam" id="PF13579"/>
    </source>
</evidence>
<feature type="binding site" evidence="7">
    <location>
        <position position="339"/>
    </location>
    <ligand>
        <name>UDP-N-acetyl-alpha-D-glucosamine</name>
        <dbReference type="ChEBI" id="CHEBI:57705"/>
    </ligand>
</feature>
<dbReference type="InterPro" id="IPR001296">
    <property type="entry name" value="Glyco_trans_1"/>
</dbReference>
<feature type="binding site" evidence="7">
    <location>
        <position position="256"/>
    </location>
    <ligand>
        <name>UDP-N-acetyl-alpha-D-glucosamine</name>
        <dbReference type="ChEBI" id="CHEBI:57705"/>
    </ligand>
</feature>
<sequence length="445" mass="47088">MRSPRRRELNRAARPCTGRQTPRRVAMLSMHTSPLEQPGTGDAGGMNVYIMQTARQLAALDVEVEIFTRATSSSQPPVVPVSPGVLVHHVPAGPFEGLAKHDLPSQLCAFTAGVLRAEAARPAGHFDVIHSHYWLSGQAGWLAKERWNVPLVHSAHTLAKVKNLNLAECDTPEPFARVVGEEQVVAEADALVANTAAEAGELVGHYGADTERVAVTAPGVDTEVFTPGDTAEARRRLGLPADAIVLGFAGRIQALKAPDVMLRAVARLRDLNPALAARIRVVIVGGPSGVGTDYPEKLAALTAELGLDRAVSFLPPRSGAGLAEVFRACDAVCVPSHNETFGLVALEAQACGVPVVATAVGGLTTAVADGRTGILVGGHDETDWAAALNRLLTDPDLRALMAAEAVRHADGFTWRRTAGDLMRIYCDAVIRRRAVSPRRAGIPGR</sequence>
<evidence type="ECO:0000256" key="7">
    <source>
        <dbReference type="HAMAP-Rule" id="MF_01695"/>
    </source>
</evidence>
<feature type="binding site" evidence="7">
    <location>
        <position position="31"/>
    </location>
    <ligand>
        <name>1D-myo-inositol 3-phosphate</name>
        <dbReference type="ChEBI" id="CHEBI:58401"/>
    </ligand>
</feature>
<evidence type="ECO:0000313" key="12">
    <source>
        <dbReference type="Proteomes" id="UP000321617"/>
    </source>
</evidence>
<keyword evidence="12" id="KW-1185">Reference proteome</keyword>
<comment type="caution">
    <text evidence="7">Lacks conserved residue(s) required for the propagation of feature annotation.</text>
</comment>
<keyword evidence="4 7" id="KW-0479">Metal-binding</keyword>
<dbReference type="Gene3D" id="3.40.50.2000">
    <property type="entry name" value="Glycogen Phosphorylase B"/>
    <property type="match status" value="2"/>
</dbReference>
<evidence type="ECO:0000256" key="4">
    <source>
        <dbReference type="ARBA" id="ARBA00022723"/>
    </source>
</evidence>
<dbReference type="HAMAP" id="MF_01695">
    <property type="entry name" value="MshA"/>
    <property type="match status" value="1"/>
</dbReference>
<dbReference type="GO" id="GO:0102710">
    <property type="term" value="F:D-inositol-3-phosphate glycosyltransferase activity"/>
    <property type="evidence" value="ECO:0007669"/>
    <property type="project" value="UniProtKB-EC"/>
</dbReference>
<feature type="domain" description="Glycosyltransferase subfamily 4-like N-terminal" evidence="10">
    <location>
        <begin position="44"/>
        <end position="219"/>
    </location>
</feature>
<evidence type="ECO:0000256" key="3">
    <source>
        <dbReference type="ARBA" id="ARBA00022679"/>
    </source>
</evidence>
<name>A0A562UR85_9ACTN</name>
<comment type="catalytic activity">
    <reaction evidence="6 7">
        <text>1D-myo-inositol 3-phosphate + UDP-N-acetyl-alpha-D-glucosamine = 1D-myo-inositol 2-acetamido-2-deoxy-alpha-D-glucopyranoside 3-phosphate + UDP + H(+)</text>
        <dbReference type="Rhea" id="RHEA:26188"/>
        <dbReference type="ChEBI" id="CHEBI:15378"/>
        <dbReference type="ChEBI" id="CHEBI:57705"/>
        <dbReference type="ChEBI" id="CHEBI:58223"/>
        <dbReference type="ChEBI" id="CHEBI:58401"/>
        <dbReference type="ChEBI" id="CHEBI:58892"/>
        <dbReference type="EC" id="2.4.1.250"/>
    </reaction>
</comment>
<evidence type="ECO:0000256" key="1">
    <source>
        <dbReference type="ARBA" id="ARBA00008449"/>
    </source>
</evidence>
<feature type="binding site" evidence="7">
    <location>
        <position position="157"/>
    </location>
    <ligand>
        <name>1D-myo-inositol 3-phosphate</name>
        <dbReference type="ChEBI" id="CHEBI:58401"/>
    </ligand>
</feature>
<feature type="region of interest" description="Disordered" evidence="8">
    <location>
        <begin position="1"/>
        <end position="24"/>
    </location>
</feature>
<comment type="similarity">
    <text evidence="1 7">Belongs to the glycosyltransferase group 1 family. MshA subfamily.</text>
</comment>
<keyword evidence="2 7" id="KW-0328">Glycosyltransferase</keyword>
<keyword evidence="5 7" id="KW-0460">Magnesium</keyword>
<feature type="binding site" evidence="7">
    <location>
        <position position="133"/>
    </location>
    <ligand>
        <name>1D-myo-inositol 3-phosphate</name>
        <dbReference type="ChEBI" id="CHEBI:58401"/>
    </ligand>
</feature>
<reference evidence="11 12" key="1">
    <citation type="journal article" date="2013" name="Stand. Genomic Sci.">
        <title>Genomic Encyclopedia of Type Strains, Phase I: The one thousand microbial genomes (KMG-I) project.</title>
        <authorList>
            <person name="Kyrpides N.C."/>
            <person name="Woyke T."/>
            <person name="Eisen J.A."/>
            <person name="Garrity G."/>
            <person name="Lilburn T.G."/>
            <person name="Beck B.J."/>
            <person name="Whitman W.B."/>
            <person name="Hugenholtz P."/>
            <person name="Klenk H.P."/>
        </authorList>
    </citation>
    <scope>NUCLEOTIDE SEQUENCE [LARGE SCALE GENOMIC DNA]</scope>
    <source>
        <strain evidence="11 12">DSM 45044</strain>
    </source>
</reference>
<dbReference type="GO" id="GO:0008375">
    <property type="term" value="F:acetylglucosaminyltransferase activity"/>
    <property type="evidence" value="ECO:0007669"/>
    <property type="project" value="UniProtKB-UniRule"/>
</dbReference>
<dbReference type="EC" id="2.4.1.250" evidence="7"/>
<dbReference type="OrthoDB" id="9810929at2"/>
<feature type="binding site" evidence="7">
    <location>
        <position position="327"/>
    </location>
    <ligand>
        <name>Mg(2+)</name>
        <dbReference type="ChEBI" id="CHEBI:18420"/>
    </ligand>
</feature>
<dbReference type="EMBL" id="VLLL01000008">
    <property type="protein sequence ID" value="TWJ08117.1"/>
    <property type="molecule type" value="Genomic_DNA"/>
</dbReference>
<dbReference type="InterPro" id="IPR028098">
    <property type="entry name" value="Glyco_trans_4-like_N"/>
</dbReference>
<dbReference type="GO" id="GO:0010125">
    <property type="term" value="P:mycothiol biosynthetic process"/>
    <property type="evidence" value="ECO:0007669"/>
    <property type="project" value="UniProtKB-UniRule"/>
</dbReference>
<feature type="binding site" evidence="7">
    <location>
        <begin position="42"/>
        <end position="47"/>
    </location>
    <ligand>
        <name>1D-myo-inositol 3-phosphate</name>
        <dbReference type="ChEBI" id="CHEBI:58401"/>
    </ligand>
</feature>
<feature type="binding site" evidence="7">
    <location>
        <position position="100"/>
    </location>
    <ligand>
        <name>1D-myo-inositol 3-phosphate</name>
        <dbReference type="ChEBI" id="CHEBI:58401"/>
    </ligand>
</feature>
<protein>
    <recommendedName>
        <fullName evidence="7">D-inositol-3-phosphate glycosyltransferase</fullName>
        <ecNumber evidence="7">2.4.1.250</ecNumber>
    </recommendedName>
    <alternativeName>
        <fullName evidence="7">N-acetylglucosamine-inositol-phosphate N-acetylglucosaminyltransferase</fullName>
        <shortName evidence="7">GlcNAc-Ins-P N-acetylglucosaminyltransferase</shortName>
    </alternativeName>
</protein>
<proteinExistence type="inferred from homology"/>
<evidence type="ECO:0000256" key="8">
    <source>
        <dbReference type="SAM" id="MobiDB-lite"/>
    </source>
</evidence>
<feature type="binding site" evidence="7">
    <location>
        <position position="177"/>
    </location>
    <ligand>
        <name>1D-myo-inositol 3-phosphate</name>
        <dbReference type="ChEBI" id="CHEBI:58401"/>
    </ligand>
</feature>
<feature type="domain" description="Glycosyl transferase family 1" evidence="9">
    <location>
        <begin position="231"/>
        <end position="405"/>
    </location>
</feature>
<keyword evidence="3 7" id="KW-0808">Transferase</keyword>
<dbReference type="Pfam" id="PF13579">
    <property type="entry name" value="Glyco_trans_4_4"/>
    <property type="match status" value="1"/>
</dbReference>
<comment type="caution">
    <text evidence="11">The sequence shown here is derived from an EMBL/GenBank/DDBJ whole genome shotgun (WGS) entry which is preliminary data.</text>
</comment>
<dbReference type="SUPFAM" id="SSF53756">
    <property type="entry name" value="UDP-Glycosyltransferase/glycogen phosphorylase"/>
    <property type="match status" value="1"/>
</dbReference>
<organism evidence="11 12">
    <name type="scientific">Stackebrandtia albiflava</name>
    <dbReference type="NCBI Taxonomy" id="406432"/>
    <lineage>
        <taxon>Bacteria</taxon>
        <taxon>Bacillati</taxon>
        <taxon>Actinomycetota</taxon>
        <taxon>Actinomycetes</taxon>
        <taxon>Glycomycetales</taxon>
        <taxon>Glycomycetaceae</taxon>
        <taxon>Stackebrandtia</taxon>
    </lineage>
</organism>
<dbReference type="InterPro" id="IPR017814">
    <property type="entry name" value="Mycothiol_biosynthesis_MshA"/>
</dbReference>
<dbReference type="Pfam" id="PF00534">
    <property type="entry name" value="Glycos_transf_1"/>
    <property type="match status" value="1"/>
</dbReference>
<feature type="compositionally biased region" description="Basic and acidic residues" evidence="8">
    <location>
        <begin position="1"/>
        <end position="11"/>
    </location>
</feature>
<accession>A0A562UR85</accession>
<gene>
    <name evidence="7" type="primary">mshA</name>
    <name evidence="11" type="ORF">LX16_4337</name>
</gene>
<comment type="subunit">
    <text evidence="7">Homodimer.</text>
</comment>
<comment type="function">
    <text evidence="7">Catalyzes the transfer of a N-acetyl-glucosamine moiety to 1D-myo-inositol 3-phosphate to produce 1D-myo-inositol 2-acetamido-2-deoxy-glucopyranoside 3-phosphate in the mycothiol biosynthesis pathway.</text>
</comment>
<feature type="binding site" evidence="7">
    <location>
        <position position="251"/>
    </location>
    <ligand>
        <name>UDP-N-acetyl-alpha-D-glucosamine</name>
        <dbReference type="ChEBI" id="CHEBI:57705"/>
    </ligand>
</feature>
<evidence type="ECO:0000256" key="2">
    <source>
        <dbReference type="ARBA" id="ARBA00022676"/>
    </source>
</evidence>
<dbReference type="InterPro" id="IPR050194">
    <property type="entry name" value="Glycosyltransferase_grp1"/>
</dbReference>
<feature type="binding site" evidence="7">
    <location>
        <position position="347"/>
    </location>
    <ligand>
        <name>UDP-N-acetyl-alpha-D-glucosamine</name>
        <dbReference type="ChEBI" id="CHEBI:57705"/>
    </ligand>
</feature>
<dbReference type="NCBIfam" id="TIGR03449">
    <property type="entry name" value="mycothiol_MshA"/>
    <property type="match status" value="1"/>
</dbReference>
<feature type="binding site" evidence="7">
    <location>
        <begin position="37"/>
        <end position="38"/>
    </location>
    <ligand>
        <name>UDP-N-acetyl-alpha-D-glucosamine</name>
        <dbReference type="ChEBI" id="CHEBI:57705"/>
    </ligand>
</feature>
<dbReference type="RefSeq" id="WP_147142263.1">
    <property type="nucleotide sequence ID" value="NZ_BAABIJ010000004.1"/>
</dbReference>
<feature type="binding site" evidence="7">
    <location>
        <position position="317"/>
    </location>
    <ligand>
        <name>UDP-N-acetyl-alpha-D-glucosamine</name>
        <dbReference type="ChEBI" id="CHEBI:57705"/>
    </ligand>
</feature>
<dbReference type="PANTHER" id="PTHR45947:SF3">
    <property type="entry name" value="SULFOQUINOVOSYL TRANSFERASE SQD2"/>
    <property type="match status" value="1"/>
</dbReference>
<feature type="binding site" evidence="7">
    <location>
        <position position="45"/>
    </location>
    <ligand>
        <name>UDP-N-acetyl-alpha-D-glucosamine</name>
        <dbReference type="ChEBI" id="CHEBI:57705"/>
    </ligand>
</feature>
<dbReference type="AlphaFoldDB" id="A0A562UR85"/>
<dbReference type="Proteomes" id="UP000321617">
    <property type="component" value="Unassembled WGS sequence"/>
</dbReference>
<feature type="binding site" evidence="7">
    <location>
        <position position="326"/>
    </location>
    <ligand>
        <name>Mg(2+)</name>
        <dbReference type="ChEBI" id="CHEBI:18420"/>
    </ligand>
</feature>
<evidence type="ECO:0000256" key="5">
    <source>
        <dbReference type="ARBA" id="ARBA00022842"/>
    </source>
</evidence>
<dbReference type="GO" id="GO:0000287">
    <property type="term" value="F:magnesium ion binding"/>
    <property type="evidence" value="ECO:0007669"/>
    <property type="project" value="UniProtKB-UniRule"/>
</dbReference>
<evidence type="ECO:0000256" key="6">
    <source>
        <dbReference type="ARBA" id="ARBA00048131"/>
    </source>
</evidence>
<dbReference type="PANTHER" id="PTHR45947">
    <property type="entry name" value="SULFOQUINOVOSYL TRANSFERASE SQD2"/>
    <property type="match status" value="1"/>
</dbReference>
<evidence type="ECO:0000313" key="11">
    <source>
        <dbReference type="EMBL" id="TWJ08117.1"/>
    </source>
</evidence>
<evidence type="ECO:0000259" key="9">
    <source>
        <dbReference type="Pfam" id="PF00534"/>
    </source>
</evidence>
<feature type="binding site" evidence="7">
    <location>
        <position position="329"/>
    </location>
    <ligand>
        <name>Mg(2+)</name>
        <dbReference type="ChEBI" id="CHEBI:18420"/>
    </ligand>
</feature>